<reference evidence="1" key="1">
    <citation type="submission" date="2022-01" db="EMBL/GenBank/DDBJ databases">
        <authorList>
            <person name="King R."/>
        </authorList>
    </citation>
    <scope>NUCLEOTIDE SEQUENCE</scope>
</reference>
<dbReference type="Proteomes" id="UP001153636">
    <property type="component" value="Chromosome 2"/>
</dbReference>
<proteinExistence type="predicted"/>
<evidence type="ECO:0000313" key="2">
    <source>
        <dbReference type="Proteomes" id="UP001153636"/>
    </source>
</evidence>
<sequence>MMQSEIKADLKNSNNLHLQCEGGSNLRNESIVNFVITKPEPRFFDFIITKTNRHNAEYLSNQMHNVLEKYGPEKFLVIIGDKAANMRGAFRLLTEKFNNIVPLGYCSPTAFSME</sequence>
<name>A0A9P0GCL2_9CUCU</name>
<dbReference type="EMBL" id="OV651814">
    <property type="protein sequence ID" value="CAH1106011.1"/>
    <property type="molecule type" value="Genomic_DNA"/>
</dbReference>
<dbReference type="AlphaFoldDB" id="A0A9P0GCL2"/>
<dbReference type="InterPro" id="IPR012337">
    <property type="entry name" value="RNaseH-like_sf"/>
</dbReference>
<evidence type="ECO:0000313" key="1">
    <source>
        <dbReference type="EMBL" id="CAH1106011.1"/>
    </source>
</evidence>
<protein>
    <submittedName>
        <fullName evidence="1">Uncharacterized protein</fullName>
    </submittedName>
</protein>
<dbReference type="SUPFAM" id="SSF53098">
    <property type="entry name" value="Ribonuclease H-like"/>
    <property type="match status" value="1"/>
</dbReference>
<dbReference type="OrthoDB" id="6672003at2759"/>
<accession>A0A9P0GCL2</accession>
<gene>
    <name evidence="1" type="ORF">PSYICH_LOCUS6431</name>
</gene>
<organism evidence="1 2">
    <name type="scientific">Psylliodes chrysocephalus</name>
    <dbReference type="NCBI Taxonomy" id="3402493"/>
    <lineage>
        <taxon>Eukaryota</taxon>
        <taxon>Metazoa</taxon>
        <taxon>Ecdysozoa</taxon>
        <taxon>Arthropoda</taxon>
        <taxon>Hexapoda</taxon>
        <taxon>Insecta</taxon>
        <taxon>Pterygota</taxon>
        <taxon>Neoptera</taxon>
        <taxon>Endopterygota</taxon>
        <taxon>Coleoptera</taxon>
        <taxon>Polyphaga</taxon>
        <taxon>Cucujiformia</taxon>
        <taxon>Chrysomeloidea</taxon>
        <taxon>Chrysomelidae</taxon>
        <taxon>Galerucinae</taxon>
        <taxon>Alticini</taxon>
        <taxon>Psylliodes</taxon>
    </lineage>
</organism>
<keyword evidence="2" id="KW-1185">Reference proteome</keyword>